<feature type="compositionally biased region" description="Polar residues" evidence="1">
    <location>
        <begin position="252"/>
        <end position="264"/>
    </location>
</feature>
<gene>
    <name evidence="2" type="ORF">PGUG_00064</name>
</gene>
<dbReference type="VEuPathDB" id="FungiDB:PGUG_00064"/>
<sequence length="270" mass="30039">MGSEKSYKKTLEKVPFNSQLELIDQALENYSRTQAASYTNGNGNKNIGYSYSHHNNTQQQHAQHKYTLAAVAAAAAVQHQQQQSFIFQQQQSQQLQQHQHQNKPHHLINNALNSQQQPSLYRQPQQHQSGDFHSRSYYNSDPAMNTSFHDIQAYQKPYDFRSGMMSVNDSSNSVTNSPLSMDLMKSTSFTSGENSISPIVLQPQNSANSVRSSPPAMPLSTNSPAPTSQFLSSGMSTHNQWSAGRQSIWGPNGNSATISSSQPESFGKIW</sequence>
<evidence type="ECO:0000313" key="3">
    <source>
        <dbReference type="Proteomes" id="UP000001997"/>
    </source>
</evidence>
<evidence type="ECO:0000313" key="2">
    <source>
        <dbReference type="EMBL" id="EDK35966.2"/>
    </source>
</evidence>
<accession>A5D9V9</accession>
<dbReference type="KEGG" id="pgu:PGUG_00064"/>
<keyword evidence="3" id="KW-1185">Reference proteome</keyword>
<organism evidence="2 3">
    <name type="scientific">Meyerozyma guilliermondii (strain ATCC 6260 / CBS 566 / DSM 6381 / JCM 1539 / NBRC 10279 / NRRL Y-324)</name>
    <name type="common">Yeast</name>
    <name type="synonym">Candida guilliermondii</name>
    <dbReference type="NCBI Taxonomy" id="294746"/>
    <lineage>
        <taxon>Eukaryota</taxon>
        <taxon>Fungi</taxon>
        <taxon>Dikarya</taxon>
        <taxon>Ascomycota</taxon>
        <taxon>Saccharomycotina</taxon>
        <taxon>Pichiomycetes</taxon>
        <taxon>Debaryomycetaceae</taxon>
        <taxon>Meyerozyma</taxon>
    </lineage>
</organism>
<dbReference type="eggNOG" id="ENOG502QRYW">
    <property type="taxonomic scope" value="Eukaryota"/>
</dbReference>
<name>A5D9V9_PICGU</name>
<feature type="compositionally biased region" description="Polar residues" evidence="1">
    <location>
        <begin position="219"/>
        <end position="245"/>
    </location>
</feature>
<dbReference type="Proteomes" id="UP000001997">
    <property type="component" value="Unassembled WGS sequence"/>
</dbReference>
<dbReference type="OrthoDB" id="10417646at2759"/>
<evidence type="ECO:0000256" key="1">
    <source>
        <dbReference type="SAM" id="MobiDB-lite"/>
    </source>
</evidence>
<dbReference type="EMBL" id="CH408155">
    <property type="protein sequence ID" value="EDK35966.2"/>
    <property type="molecule type" value="Genomic_DNA"/>
</dbReference>
<proteinExistence type="predicted"/>
<dbReference type="GeneID" id="5128739"/>
<dbReference type="InParanoid" id="A5D9V9"/>
<feature type="region of interest" description="Disordered" evidence="1">
    <location>
        <begin position="116"/>
        <end position="144"/>
    </location>
</feature>
<dbReference type="AlphaFoldDB" id="A5D9V9"/>
<protein>
    <submittedName>
        <fullName evidence="2">Uncharacterized protein</fullName>
    </submittedName>
</protein>
<dbReference type="HOGENOM" id="CLU_1031008_0_0_1"/>
<feature type="compositionally biased region" description="Low complexity" evidence="1">
    <location>
        <begin position="116"/>
        <end position="128"/>
    </location>
</feature>
<dbReference type="RefSeq" id="XP_001486687.2">
    <property type="nucleotide sequence ID" value="XM_001486637.1"/>
</dbReference>
<reference evidence="2 3" key="1">
    <citation type="journal article" date="2009" name="Nature">
        <title>Evolution of pathogenicity and sexual reproduction in eight Candida genomes.</title>
        <authorList>
            <person name="Butler G."/>
            <person name="Rasmussen M.D."/>
            <person name="Lin M.F."/>
            <person name="Santos M.A."/>
            <person name="Sakthikumar S."/>
            <person name="Munro C.A."/>
            <person name="Rheinbay E."/>
            <person name="Grabherr M."/>
            <person name="Forche A."/>
            <person name="Reedy J.L."/>
            <person name="Agrafioti I."/>
            <person name="Arnaud M.B."/>
            <person name="Bates S."/>
            <person name="Brown A.J."/>
            <person name="Brunke S."/>
            <person name="Costanzo M.C."/>
            <person name="Fitzpatrick D.A."/>
            <person name="de Groot P.W."/>
            <person name="Harris D."/>
            <person name="Hoyer L.L."/>
            <person name="Hube B."/>
            <person name="Klis F.M."/>
            <person name="Kodira C."/>
            <person name="Lennard N."/>
            <person name="Logue M.E."/>
            <person name="Martin R."/>
            <person name="Neiman A.M."/>
            <person name="Nikolaou E."/>
            <person name="Quail M.A."/>
            <person name="Quinn J."/>
            <person name="Santos M.C."/>
            <person name="Schmitzberger F.F."/>
            <person name="Sherlock G."/>
            <person name="Shah P."/>
            <person name="Silverstein K.A."/>
            <person name="Skrzypek M.S."/>
            <person name="Soll D."/>
            <person name="Staggs R."/>
            <person name="Stansfield I."/>
            <person name="Stumpf M.P."/>
            <person name="Sudbery P.E."/>
            <person name="Srikantha T."/>
            <person name="Zeng Q."/>
            <person name="Berman J."/>
            <person name="Berriman M."/>
            <person name="Heitman J."/>
            <person name="Gow N.A."/>
            <person name="Lorenz M.C."/>
            <person name="Birren B.W."/>
            <person name="Kellis M."/>
            <person name="Cuomo C.A."/>
        </authorList>
    </citation>
    <scope>NUCLEOTIDE SEQUENCE [LARGE SCALE GENOMIC DNA]</scope>
    <source>
        <strain evidence="3">ATCC 6260 / CBS 566 / DSM 6381 / JCM 1539 / NBRC 10279 / NRRL Y-324</strain>
    </source>
</reference>
<feature type="region of interest" description="Disordered" evidence="1">
    <location>
        <begin position="205"/>
        <end position="270"/>
    </location>
</feature>